<comment type="caution">
    <text evidence="1">The sequence shown here is derived from an EMBL/GenBank/DDBJ whole genome shotgun (WGS) entry which is preliminary data.</text>
</comment>
<dbReference type="SUPFAM" id="SSF53271">
    <property type="entry name" value="PRTase-like"/>
    <property type="match status" value="1"/>
</dbReference>
<reference evidence="1 2" key="1">
    <citation type="submission" date="2014-10" db="EMBL/GenBank/DDBJ databases">
        <title>Genome sequence of Erwinia typographi M043b.</title>
        <authorList>
            <person name="Chan K.-G."/>
            <person name="Tan W.-S."/>
        </authorList>
    </citation>
    <scope>NUCLEOTIDE SEQUENCE [LARGE SCALE GENOMIC DNA]</scope>
    <source>
        <strain evidence="1 2">M043b</strain>
    </source>
</reference>
<name>A0A0A3ZD92_9GAMM</name>
<dbReference type="eggNOG" id="COG1040">
    <property type="taxonomic scope" value="Bacteria"/>
</dbReference>
<evidence type="ECO:0000313" key="1">
    <source>
        <dbReference type="EMBL" id="KGT95784.1"/>
    </source>
</evidence>
<dbReference type="InterPro" id="IPR029057">
    <property type="entry name" value="PRTase-like"/>
</dbReference>
<protein>
    <submittedName>
        <fullName evidence="1">Amidophosphoribosyltransferase</fullName>
    </submittedName>
</protein>
<dbReference type="Proteomes" id="UP000030351">
    <property type="component" value="Unassembled WGS sequence"/>
</dbReference>
<evidence type="ECO:0000313" key="2">
    <source>
        <dbReference type="Proteomes" id="UP000030351"/>
    </source>
</evidence>
<dbReference type="InterPro" id="IPR000836">
    <property type="entry name" value="PRTase_dom"/>
</dbReference>
<dbReference type="GO" id="GO:0016757">
    <property type="term" value="F:glycosyltransferase activity"/>
    <property type="evidence" value="ECO:0007669"/>
    <property type="project" value="UniProtKB-KW"/>
</dbReference>
<dbReference type="RefSeq" id="WP_034887532.1">
    <property type="nucleotide sequence ID" value="NZ_JRUQ01000006.1"/>
</dbReference>
<organism evidence="1 2">
    <name type="scientific">Erwinia typographi</name>
    <dbReference type="NCBI Taxonomy" id="371042"/>
    <lineage>
        <taxon>Bacteria</taxon>
        <taxon>Pseudomonadati</taxon>
        <taxon>Pseudomonadota</taxon>
        <taxon>Gammaproteobacteria</taxon>
        <taxon>Enterobacterales</taxon>
        <taxon>Erwiniaceae</taxon>
        <taxon>Erwinia</taxon>
    </lineage>
</organism>
<dbReference type="CDD" id="cd06223">
    <property type="entry name" value="PRTases_typeI"/>
    <property type="match status" value="1"/>
</dbReference>
<dbReference type="OrthoDB" id="9779910at2"/>
<dbReference type="AlphaFoldDB" id="A0A0A3ZD92"/>
<accession>A0A0A3ZD92</accession>
<gene>
    <name evidence="1" type="ORF">NG99_01175</name>
</gene>
<dbReference type="Gene3D" id="3.40.50.2020">
    <property type="match status" value="1"/>
</dbReference>
<keyword evidence="1" id="KW-0808">Transferase</keyword>
<sequence>MNVNIKPIFGNWDLGYAMDKHMIKSTYLGDNEYGRPQFHNERTEVGEALYQLKYQHDWNQVEPLAQCLFEKALPLFKGIQLIIPMAASNPRARQPVTAIAEVLASKMGFGMNCFDGLILKKAGGPSLKNLSTRAEKLEAVANMFSYQDLISYEGTYNALIIDDLYHTGVSMEAAVAALRGYSKIDIIYVAALTWKPE</sequence>
<dbReference type="STRING" id="371042.NG99_01175"/>
<dbReference type="EMBL" id="JRUQ01000006">
    <property type="protein sequence ID" value="KGT95784.1"/>
    <property type="molecule type" value="Genomic_DNA"/>
</dbReference>
<keyword evidence="1" id="KW-0328">Glycosyltransferase</keyword>
<proteinExistence type="predicted"/>
<keyword evidence="2" id="KW-1185">Reference proteome</keyword>